<gene>
    <name evidence="2" type="ORF">VKT23_006073</name>
</gene>
<dbReference type="Proteomes" id="UP001498398">
    <property type="component" value="Unassembled WGS sequence"/>
</dbReference>
<evidence type="ECO:0000313" key="2">
    <source>
        <dbReference type="EMBL" id="KAK7464868.1"/>
    </source>
</evidence>
<evidence type="ECO:0000256" key="1">
    <source>
        <dbReference type="SAM" id="MobiDB-lite"/>
    </source>
</evidence>
<keyword evidence="3" id="KW-1185">Reference proteome</keyword>
<dbReference type="EMBL" id="JBANRG010000007">
    <property type="protein sequence ID" value="KAK7464868.1"/>
    <property type="molecule type" value="Genomic_DNA"/>
</dbReference>
<organism evidence="2 3">
    <name type="scientific">Marasmiellus scandens</name>
    <dbReference type="NCBI Taxonomy" id="2682957"/>
    <lineage>
        <taxon>Eukaryota</taxon>
        <taxon>Fungi</taxon>
        <taxon>Dikarya</taxon>
        <taxon>Basidiomycota</taxon>
        <taxon>Agaricomycotina</taxon>
        <taxon>Agaricomycetes</taxon>
        <taxon>Agaricomycetidae</taxon>
        <taxon>Agaricales</taxon>
        <taxon>Marasmiineae</taxon>
        <taxon>Omphalotaceae</taxon>
        <taxon>Marasmiellus</taxon>
    </lineage>
</organism>
<feature type="region of interest" description="Disordered" evidence="1">
    <location>
        <begin position="415"/>
        <end position="449"/>
    </location>
</feature>
<comment type="caution">
    <text evidence="2">The sequence shown here is derived from an EMBL/GenBank/DDBJ whole genome shotgun (WGS) entry which is preliminary data.</text>
</comment>
<protein>
    <recommendedName>
        <fullName evidence="4">F-box protein</fullName>
    </recommendedName>
</protein>
<accession>A0ABR1JTN1</accession>
<sequence length="449" mass="51390">MSAPAATSLQIPTEIIEKVIREHWVLHLSTSERLSFMLASMLVNSTWMALYMRISSVDVHIPSLRYVRKIIEAFGSPVGSDGSSIYHYSGLGCFRDLLRHYCRSITFRRDSQTGTIVTSVYALFLFLSENEFQSIGQGHVALSDPYHKAYLPLLHRISFELVDETLDGVFPLGSDLPSDFRRISGYYAFPFPSQITTFEVSFSYSPDHAIWQNHEEMTQLLLNVDPSGIPCLRSIRILRIYGPASAGALRDLVWACNDGTNSCEYEGDVSLPDLEDRILVGTKMRLEKMSRDSRERDKRWNEDLAREQRSIEKKMKYLLFKATDEEVLESIGDEERNLDWYLYEADGERELRAQLVELKQWLRGMTTYRGERDKPLSLLEMGLVKRQIRVCEQAIQRRLQRVGLVNRAGIENELGSGWAESDDDDGYNTADDGSSELNVPSRHIPVDHI</sequence>
<name>A0ABR1JTN1_9AGAR</name>
<evidence type="ECO:0000313" key="3">
    <source>
        <dbReference type="Proteomes" id="UP001498398"/>
    </source>
</evidence>
<evidence type="ECO:0008006" key="4">
    <source>
        <dbReference type="Google" id="ProtNLM"/>
    </source>
</evidence>
<proteinExistence type="predicted"/>
<reference evidence="2 3" key="1">
    <citation type="submission" date="2024-01" db="EMBL/GenBank/DDBJ databases">
        <title>A draft genome for the cacao thread blight pathogen Marasmiellus scandens.</title>
        <authorList>
            <person name="Baruah I.K."/>
            <person name="Leung J."/>
            <person name="Bukari Y."/>
            <person name="Amoako-Attah I."/>
            <person name="Meinhardt L.W."/>
            <person name="Bailey B.A."/>
            <person name="Cohen S.P."/>
        </authorList>
    </citation>
    <scope>NUCLEOTIDE SEQUENCE [LARGE SCALE GENOMIC DNA]</scope>
    <source>
        <strain evidence="2 3">GH-19</strain>
    </source>
</reference>